<evidence type="ECO:0000313" key="2">
    <source>
        <dbReference type="EMBL" id="SJZ34572.1"/>
    </source>
</evidence>
<organism evidence="2 3">
    <name type="scientific">Anaerorhabdus furcosa</name>
    <dbReference type="NCBI Taxonomy" id="118967"/>
    <lineage>
        <taxon>Bacteria</taxon>
        <taxon>Bacillati</taxon>
        <taxon>Bacillota</taxon>
        <taxon>Erysipelotrichia</taxon>
        <taxon>Erysipelotrichales</taxon>
        <taxon>Erysipelotrichaceae</taxon>
        <taxon>Anaerorhabdus</taxon>
    </lineage>
</organism>
<dbReference type="OrthoDB" id="9794455at2"/>
<dbReference type="Gene3D" id="3.20.20.140">
    <property type="entry name" value="Metal-dependent hydrolases"/>
    <property type="match status" value="1"/>
</dbReference>
<dbReference type="Proteomes" id="UP000243297">
    <property type="component" value="Unassembled WGS sequence"/>
</dbReference>
<dbReference type="EMBL" id="FUWY01000001">
    <property type="protein sequence ID" value="SJZ34572.1"/>
    <property type="molecule type" value="Genomic_DNA"/>
</dbReference>
<sequence length="325" mass="37026">MKRSIFKNTGQWYKGNLHSHTTLSDGNLSPVEAKELYKKLGYQFISFTDHDLYYDHRKELDDEQFITLPGMELSASLRSEDDKVTLKTHHLNGFLGTVEMQNNKRNVPIEGKYLTPRKFIGKWDGKQVAQEMCDQLRDYGMFVMMNHPVWSRVDEVEFIDTKNIWGLEIYNYGTELESNTGFDSLHWDVSLRRGATLFATATDDNHNNPSLPDSGGGYVMVRSEALTHESIIQNLLEGNFYSSSGPSLFDFGVDEGCLYVECSNVKEIRFIVGNRVGDGRTVRAGESETICHATYPLRGHEEFGRVECVDETGHIAWSNRIKLKG</sequence>
<dbReference type="InterPro" id="IPR052018">
    <property type="entry name" value="PHP_domain"/>
</dbReference>
<dbReference type="SUPFAM" id="SSF89550">
    <property type="entry name" value="PHP domain-like"/>
    <property type="match status" value="1"/>
</dbReference>
<gene>
    <name evidence="2" type="ORF">SAMN02745191_0140</name>
</gene>
<dbReference type="RefSeq" id="WP_078710606.1">
    <property type="nucleotide sequence ID" value="NZ_FUWY01000001.1"/>
</dbReference>
<evidence type="ECO:0000259" key="1">
    <source>
        <dbReference type="SMART" id="SM00481"/>
    </source>
</evidence>
<dbReference type="InterPro" id="IPR003141">
    <property type="entry name" value="Pol/His_phosphatase_N"/>
</dbReference>
<reference evidence="3" key="1">
    <citation type="submission" date="2017-02" db="EMBL/GenBank/DDBJ databases">
        <authorList>
            <person name="Varghese N."/>
            <person name="Submissions S."/>
        </authorList>
    </citation>
    <scope>NUCLEOTIDE SEQUENCE [LARGE SCALE GENOMIC DNA]</scope>
    <source>
        <strain evidence="3">ATCC 25662</strain>
    </source>
</reference>
<dbReference type="AlphaFoldDB" id="A0A1T4JWF2"/>
<keyword evidence="3" id="KW-1185">Reference proteome</keyword>
<name>A0A1T4JWF2_9FIRM</name>
<dbReference type="SMART" id="SM00481">
    <property type="entry name" value="POLIIIAc"/>
    <property type="match status" value="1"/>
</dbReference>
<accession>A0A1T4JWF2</accession>
<dbReference type="PANTHER" id="PTHR42924:SF3">
    <property type="entry name" value="POLYMERASE_HISTIDINOL PHOSPHATASE N-TERMINAL DOMAIN-CONTAINING PROTEIN"/>
    <property type="match status" value="1"/>
</dbReference>
<dbReference type="GO" id="GO:0004534">
    <property type="term" value="F:5'-3' RNA exonuclease activity"/>
    <property type="evidence" value="ECO:0007669"/>
    <property type="project" value="TreeGrafter"/>
</dbReference>
<feature type="domain" description="Polymerase/histidinol phosphatase N-terminal" evidence="1">
    <location>
        <begin position="15"/>
        <end position="77"/>
    </location>
</feature>
<proteinExistence type="predicted"/>
<dbReference type="STRING" id="118967.SAMN02745191_0140"/>
<dbReference type="GO" id="GO:0035312">
    <property type="term" value="F:5'-3' DNA exonuclease activity"/>
    <property type="evidence" value="ECO:0007669"/>
    <property type="project" value="TreeGrafter"/>
</dbReference>
<protein>
    <recommendedName>
        <fullName evidence="1">Polymerase/histidinol phosphatase N-terminal domain-containing protein</fullName>
    </recommendedName>
</protein>
<dbReference type="PANTHER" id="PTHR42924">
    <property type="entry name" value="EXONUCLEASE"/>
    <property type="match status" value="1"/>
</dbReference>
<dbReference type="InterPro" id="IPR016195">
    <property type="entry name" value="Pol/histidinol_Pase-like"/>
</dbReference>
<evidence type="ECO:0000313" key="3">
    <source>
        <dbReference type="Proteomes" id="UP000243297"/>
    </source>
</evidence>